<evidence type="ECO:0008006" key="5">
    <source>
        <dbReference type="Google" id="ProtNLM"/>
    </source>
</evidence>
<protein>
    <recommendedName>
        <fullName evidence="5">Reverse transcriptase</fullName>
    </recommendedName>
</protein>
<sequence>MIEEPRLTFISAQLSDDDENKYVSLLEAYKDVFAWSYKKMSGLDPKMVVHRLAIKPEHRPIKKKNDQLRVCVAFRILNNACPKYDFPLPIMIDATVGHEALSFMDGSSGYNQIQMALDDEEKTTFQTPKVKSKEECDHLKYLKLVLDCLRKYQLRTNLLKCAFARLQESFWDLL</sequence>
<dbReference type="SUPFAM" id="SSF56672">
    <property type="entry name" value="DNA/RNA polymerases"/>
    <property type="match status" value="1"/>
</dbReference>
<dbReference type="EMBL" id="SSTD01015999">
    <property type="protein sequence ID" value="TYK01910.1"/>
    <property type="molecule type" value="Genomic_DNA"/>
</dbReference>
<dbReference type="PANTHER" id="PTHR24559">
    <property type="entry name" value="TRANSPOSON TY3-I GAG-POL POLYPROTEIN"/>
    <property type="match status" value="1"/>
</dbReference>
<dbReference type="CDD" id="cd01647">
    <property type="entry name" value="RT_LTR"/>
    <property type="match status" value="1"/>
</dbReference>
<organism evidence="2 4">
    <name type="scientific">Cucumis melo var. makuwa</name>
    <name type="common">Oriental melon</name>
    <dbReference type="NCBI Taxonomy" id="1194695"/>
    <lineage>
        <taxon>Eukaryota</taxon>
        <taxon>Viridiplantae</taxon>
        <taxon>Streptophyta</taxon>
        <taxon>Embryophyta</taxon>
        <taxon>Tracheophyta</taxon>
        <taxon>Spermatophyta</taxon>
        <taxon>Magnoliopsida</taxon>
        <taxon>eudicotyledons</taxon>
        <taxon>Gunneridae</taxon>
        <taxon>Pentapetalae</taxon>
        <taxon>rosids</taxon>
        <taxon>fabids</taxon>
        <taxon>Cucurbitales</taxon>
        <taxon>Cucurbitaceae</taxon>
        <taxon>Benincaseae</taxon>
        <taxon>Cucumis</taxon>
    </lineage>
</organism>
<dbReference type="InterPro" id="IPR053134">
    <property type="entry name" value="RNA-dir_DNA_polymerase"/>
</dbReference>
<reference evidence="3 4" key="1">
    <citation type="submission" date="2019-08" db="EMBL/GenBank/DDBJ databases">
        <title>Draft genome sequences of two oriental melons (Cucumis melo L. var makuwa).</title>
        <authorList>
            <person name="Kwon S.-Y."/>
        </authorList>
    </citation>
    <scope>NUCLEOTIDE SEQUENCE [LARGE SCALE GENOMIC DNA]</scope>
    <source>
        <strain evidence="4">cv. Chang Bougi</strain>
        <strain evidence="3">cv. SW 3</strain>
        <tissue evidence="2">Leaf</tissue>
    </source>
</reference>
<evidence type="ECO:0000313" key="2">
    <source>
        <dbReference type="EMBL" id="TYK01910.1"/>
    </source>
</evidence>
<dbReference type="AlphaFoldDB" id="A0A5D3BS31"/>
<dbReference type="Proteomes" id="UP000321947">
    <property type="component" value="Unassembled WGS sequence"/>
</dbReference>
<evidence type="ECO:0000313" key="4">
    <source>
        <dbReference type="Proteomes" id="UP000321947"/>
    </source>
</evidence>
<dbReference type="EMBL" id="SSTE01010863">
    <property type="protein sequence ID" value="KAA0052356.1"/>
    <property type="molecule type" value="Genomic_DNA"/>
</dbReference>
<gene>
    <name evidence="2" type="ORF">E5676_scaffold113G001790</name>
    <name evidence="1" type="ORF">E6C27_scaffold207G001990</name>
</gene>
<accession>A0A5D3BS31</accession>
<evidence type="ECO:0000313" key="1">
    <source>
        <dbReference type="EMBL" id="KAA0052356.1"/>
    </source>
</evidence>
<proteinExistence type="predicted"/>
<dbReference type="PANTHER" id="PTHR24559:SF439">
    <property type="entry name" value="RETROTRANSPOSON, UNCLASSIFIED-LIKE PROTEIN"/>
    <property type="match status" value="1"/>
</dbReference>
<comment type="caution">
    <text evidence="2">The sequence shown here is derived from an EMBL/GenBank/DDBJ whole genome shotgun (WGS) entry which is preliminary data.</text>
</comment>
<dbReference type="InterPro" id="IPR043502">
    <property type="entry name" value="DNA/RNA_pol_sf"/>
</dbReference>
<dbReference type="OrthoDB" id="1405932at2759"/>
<dbReference type="Gene3D" id="3.30.70.270">
    <property type="match status" value="1"/>
</dbReference>
<dbReference type="InterPro" id="IPR043128">
    <property type="entry name" value="Rev_trsase/Diguanyl_cyclase"/>
</dbReference>
<name>A0A5D3BS31_CUCMM</name>
<evidence type="ECO:0000313" key="3">
    <source>
        <dbReference type="Proteomes" id="UP000321393"/>
    </source>
</evidence>
<dbReference type="Proteomes" id="UP000321393">
    <property type="component" value="Unassembled WGS sequence"/>
</dbReference>